<dbReference type="PROSITE" id="PS50821">
    <property type="entry name" value="PAZ"/>
    <property type="match status" value="1"/>
</dbReference>
<proteinExistence type="inferred from homology"/>
<dbReference type="InterPro" id="IPR012337">
    <property type="entry name" value="RNaseH-like_sf"/>
</dbReference>
<gene>
    <name evidence="11" type="ORF">HCN44_000904</name>
</gene>
<dbReference type="GO" id="GO:0140965">
    <property type="term" value="P:secondary piRNA processing"/>
    <property type="evidence" value="ECO:0007669"/>
    <property type="project" value="UniProtKB-ARBA"/>
</dbReference>
<feature type="compositionally biased region" description="Polar residues" evidence="8">
    <location>
        <begin position="28"/>
        <end position="44"/>
    </location>
</feature>
<dbReference type="Gene3D" id="2.170.260.10">
    <property type="entry name" value="paz domain"/>
    <property type="match status" value="1"/>
</dbReference>
<dbReference type="SUPFAM" id="SSF101690">
    <property type="entry name" value="PAZ domain"/>
    <property type="match status" value="1"/>
</dbReference>
<dbReference type="SUPFAM" id="SSF53098">
    <property type="entry name" value="Ribonuclease H-like"/>
    <property type="match status" value="1"/>
</dbReference>
<evidence type="ECO:0000256" key="7">
    <source>
        <dbReference type="ARBA" id="ARBA00038291"/>
    </source>
</evidence>
<dbReference type="FunFam" id="3.30.420.10:FF:000014">
    <property type="entry name" value="Piwi-like RNA-mediated gene silencing 1"/>
    <property type="match status" value="1"/>
</dbReference>
<evidence type="ECO:0000313" key="12">
    <source>
        <dbReference type="Proteomes" id="UP000639338"/>
    </source>
</evidence>
<evidence type="ECO:0000256" key="1">
    <source>
        <dbReference type="ARBA" id="ARBA00004496"/>
    </source>
</evidence>
<name>A0A834XK56_APHGI</name>
<comment type="similarity">
    <text evidence="7">Belongs to the argonaute family. Piwi subfamily.</text>
</comment>
<dbReference type="OrthoDB" id="445936at2759"/>
<evidence type="ECO:0000256" key="3">
    <source>
        <dbReference type="ARBA" id="ARBA00022490"/>
    </source>
</evidence>
<dbReference type="GO" id="GO:0003723">
    <property type="term" value="F:RNA binding"/>
    <property type="evidence" value="ECO:0007669"/>
    <property type="project" value="UniProtKB-KW"/>
</dbReference>
<evidence type="ECO:0000259" key="9">
    <source>
        <dbReference type="PROSITE" id="PS50821"/>
    </source>
</evidence>
<dbReference type="GO" id="GO:0030154">
    <property type="term" value="P:cell differentiation"/>
    <property type="evidence" value="ECO:0007669"/>
    <property type="project" value="UniProtKB-KW"/>
</dbReference>
<evidence type="ECO:0000313" key="11">
    <source>
        <dbReference type="EMBL" id="KAF7988331.1"/>
    </source>
</evidence>
<dbReference type="PANTHER" id="PTHR22891">
    <property type="entry name" value="EUKARYOTIC TRANSLATION INITIATION FACTOR 2C"/>
    <property type="match status" value="1"/>
</dbReference>
<keyword evidence="4" id="KW-0221">Differentiation</keyword>
<dbReference type="Pfam" id="PF02170">
    <property type="entry name" value="PAZ"/>
    <property type="match status" value="1"/>
</dbReference>
<keyword evidence="6" id="KW-0943">RNA-mediated gene silencing</keyword>
<dbReference type="FunFam" id="2.170.260.10:FF:000003">
    <property type="entry name" value="Piwi-like RNA-mediated gene silencing 2"/>
    <property type="match status" value="1"/>
</dbReference>
<dbReference type="GO" id="GO:0005737">
    <property type="term" value="C:cytoplasm"/>
    <property type="evidence" value="ECO:0007669"/>
    <property type="project" value="UniProtKB-SubCell"/>
</dbReference>
<dbReference type="AlphaFoldDB" id="A0A834XK56"/>
<feature type="domain" description="PAZ" evidence="9">
    <location>
        <begin position="348"/>
        <end position="460"/>
    </location>
</feature>
<accession>A0A834XK56</accession>
<dbReference type="InterPro" id="IPR003165">
    <property type="entry name" value="Piwi"/>
</dbReference>
<keyword evidence="2" id="KW-0217">Developmental protein</keyword>
<protein>
    <submittedName>
        <fullName evidence="11">Uncharacterized protein</fullName>
    </submittedName>
</protein>
<dbReference type="Pfam" id="PF23278">
    <property type="entry name" value="Piwi_N"/>
    <property type="match status" value="1"/>
</dbReference>
<evidence type="ECO:0000256" key="8">
    <source>
        <dbReference type="SAM" id="MobiDB-lite"/>
    </source>
</evidence>
<feature type="region of interest" description="Disordered" evidence="8">
    <location>
        <begin position="131"/>
        <end position="166"/>
    </location>
</feature>
<feature type="compositionally biased region" description="Basic residues" evidence="8">
    <location>
        <begin position="1"/>
        <end position="14"/>
    </location>
</feature>
<dbReference type="Gene3D" id="3.40.50.2300">
    <property type="match status" value="1"/>
</dbReference>
<dbReference type="Proteomes" id="UP000639338">
    <property type="component" value="Unassembled WGS sequence"/>
</dbReference>
<keyword evidence="5" id="KW-0694">RNA-binding</keyword>
<evidence type="ECO:0000256" key="4">
    <source>
        <dbReference type="ARBA" id="ARBA00022782"/>
    </source>
</evidence>
<dbReference type="EMBL" id="JACMRX010000005">
    <property type="protein sequence ID" value="KAF7988331.1"/>
    <property type="molecule type" value="Genomic_DNA"/>
</dbReference>
<evidence type="ECO:0000256" key="5">
    <source>
        <dbReference type="ARBA" id="ARBA00022884"/>
    </source>
</evidence>
<dbReference type="CDD" id="cd04658">
    <property type="entry name" value="Piwi_piwi-like_Euk"/>
    <property type="match status" value="1"/>
</dbReference>
<feature type="domain" description="Piwi" evidence="10">
    <location>
        <begin position="624"/>
        <end position="917"/>
    </location>
</feature>
<comment type="subcellular location">
    <subcellularLocation>
        <location evidence="1">Cytoplasm</location>
    </subcellularLocation>
</comment>
<evidence type="ECO:0000256" key="6">
    <source>
        <dbReference type="ARBA" id="ARBA00023158"/>
    </source>
</evidence>
<sequence>MESGRGRSRGRARGIRLQQILVTPGPPEQQQQSSLGPIHGSTSSLPRLWAAPYARRPGPPAESTGQAVSSQIATTAPPVGVPSVVTTNLLQELPQRQGSRGVPRPATNVECREPYFATLATTSVPRELSSAAVSDRVAPRPSSDVAATKPVRSARRDNKAPEINTRPAQWIESKKGTSGKQVTLRANYFKIAAAPTWCLYQYHVDFQPEEDRIFVRKGLLNLHKTVLGGYMFNGKSLILASRLPKDITQLSSLRQSDGVHIRIIIKLAGTLERGDEQYLQFYNILMKKCLAHLKLQLVGRNYFDPIAKVAIYEHNFELWPGYITSIRQHERDLMMCCEITHKVMRQEKLLNIMTRIRSDHGANFQAACKAEVIGITVLTDYNNKTYRVEDIDFQATPLSTFNLKKENRDVSYADYYRNKYNIKIKHVTQPMLITRSSDKNRQDSTDTMLYLVPELCRATGITDAMRNDYKIMDAMAKHTRISAETRVKKLNVFNQRLHGEPKVVTDFREWQLELEKQLVSIPARVLRETQVFFANKISIGAGQNADWTNAFRNNGLIEPVSLTDWVVIVPDKLMDQCRNFIRIMQRSLKNLQIRDPNYVKIRNDSAQSFTSELENILSHKNPQLILCVLFKQRGDIYSAIKKKCCIDRPVPCQIVTSKCFYNSNKISIATKVAIQMNCKIGGFPWSCLIPLDGLMVIGYDVCHDTNQRGKDFGAMVASLDKRLGRYYSAVSSHQSSDQLTRELIINIKKAIQKYQEINRALPEKIIIYRDGVGDGQVAHIFQHEVVDIKNSLAEIYECSPDAVPMAYVIVTKCLNTRLFADNRGHICNPEPGTIVDDVITNPTKYDFYVVSQSIRQGSVAPTSFSVVHDNVGLDPDKMQILTYRLMHMYFNWSGTVKVPAPVQFAQKLAFLVSQSIHATPNSQLETLLYYL</sequence>
<dbReference type="CDD" id="cd02845">
    <property type="entry name" value="PAZ_piwi_like"/>
    <property type="match status" value="1"/>
</dbReference>
<evidence type="ECO:0000259" key="10">
    <source>
        <dbReference type="PROSITE" id="PS50822"/>
    </source>
</evidence>
<reference evidence="11 12" key="1">
    <citation type="submission" date="2020-08" db="EMBL/GenBank/DDBJ databases">
        <title>Aphidius gifuensis genome sequencing and assembly.</title>
        <authorList>
            <person name="Du Z."/>
        </authorList>
    </citation>
    <scope>NUCLEOTIDE SEQUENCE [LARGE SCALE GENOMIC DNA]</scope>
    <source>
        <strain evidence="11">YNYX2018</strain>
        <tissue evidence="11">Adults</tissue>
    </source>
</reference>
<dbReference type="Gene3D" id="3.30.420.10">
    <property type="entry name" value="Ribonuclease H-like superfamily/Ribonuclease H"/>
    <property type="match status" value="1"/>
</dbReference>
<dbReference type="InterPro" id="IPR036085">
    <property type="entry name" value="PAZ_dom_sf"/>
</dbReference>
<evidence type="ECO:0000256" key="2">
    <source>
        <dbReference type="ARBA" id="ARBA00022473"/>
    </source>
</evidence>
<organism evidence="11 12">
    <name type="scientific">Aphidius gifuensis</name>
    <name type="common">Parasitoid wasp</name>
    <dbReference type="NCBI Taxonomy" id="684658"/>
    <lineage>
        <taxon>Eukaryota</taxon>
        <taxon>Metazoa</taxon>
        <taxon>Ecdysozoa</taxon>
        <taxon>Arthropoda</taxon>
        <taxon>Hexapoda</taxon>
        <taxon>Insecta</taxon>
        <taxon>Pterygota</taxon>
        <taxon>Neoptera</taxon>
        <taxon>Endopterygota</taxon>
        <taxon>Hymenoptera</taxon>
        <taxon>Apocrita</taxon>
        <taxon>Ichneumonoidea</taxon>
        <taxon>Braconidae</taxon>
        <taxon>Aphidiinae</taxon>
        <taxon>Aphidius</taxon>
    </lineage>
</organism>
<keyword evidence="3" id="KW-0963">Cytoplasm</keyword>
<keyword evidence="12" id="KW-1185">Reference proteome</keyword>
<dbReference type="InterPro" id="IPR003100">
    <property type="entry name" value="PAZ_dom"/>
</dbReference>
<dbReference type="SMART" id="SM00950">
    <property type="entry name" value="Piwi"/>
    <property type="match status" value="1"/>
</dbReference>
<dbReference type="InterPro" id="IPR036397">
    <property type="entry name" value="RNaseH_sf"/>
</dbReference>
<comment type="caution">
    <text evidence="11">The sequence shown here is derived from an EMBL/GenBank/DDBJ whole genome shotgun (WGS) entry which is preliminary data.</text>
</comment>
<feature type="region of interest" description="Disordered" evidence="8">
    <location>
        <begin position="1"/>
        <end position="44"/>
    </location>
</feature>
<dbReference type="PROSITE" id="PS50822">
    <property type="entry name" value="PIWI"/>
    <property type="match status" value="1"/>
</dbReference>
<dbReference type="SMART" id="SM00949">
    <property type="entry name" value="PAZ"/>
    <property type="match status" value="1"/>
</dbReference>
<dbReference type="Pfam" id="PF02171">
    <property type="entry name" value="Piwi"/>
    <property type="match status" value="1"/>
</dbReference>